<evidence type="ECO:0000313" key="1">
    <source>
        <dbReference type="EMBL" id="KAL1139463.1"/>
    </source>
</evidence>
<comment type="caution">
    <text evidence="1">The sequence shown here is derived from an EMBL/GenBank/DDBJ whole genome shotgun (WGS) entry which is preliminary data.</text>
</comment>
<dbReference type="AlphaFoldDB" id="A0ABD0ZFA1"/>
<organism evidence="1 2">
    <name type="scientific">Ranatra chinensis</name>
    <dbReference type="NCBI Taxonomy" id="642074"/>
    <lineage>
        <taxon>Eukaryota</taxon>
        <taxon>Metazoa</taxon>
        <taxon>Ecdysozoa</taxon>
        <taxon>Arthropoda</taxon>
        <taxon>Hexapoda</taxon>
        <taxon>Insecta</taxon>
        <taxon>Pterygota</taxon>
        <taxon>Neoptera</taxon>
        <taxon>Paraneoptera</taxon>
        <taxon>Hemiptera</taxon>
        <taxon>Heteroptera</taxon>
        <taxon>Panheteroptera</taxon>
        <taxon>Nepomorpha</taxon>
        <taxon>Nepidae</taxon>
        <taxon>Ranatrinae</taxon>
        <taxon>Ranatra</taxon>
    </lineage>
</organism>
<dbReference type="SUPFAM" id="SSF46966">
    <property type="entry name" value="Spectrin repeat"/>
    <property type="match status" value="1"/>
</dbReference>
<dbReference type="Gene3D" id="1.20.58.60">
    <property type="match status" value="1"/>
</dbReference>
<proteinExistence type="predicted"/>
<dbReference type="Proteomes" id="UP001558652">
    <property type="component" value="Unassembled WGS sequence"/>
</dbReference>
<accession>A0ABD0ZFA1</accession>
<evidence type="ECO:0008006" key="3">
    <source>
        <dbReference type="Google" id="ProtNLM"/>
    </source>
</evidence>
<keyword evidence="2" id="KW-1185">Reference proteome</keyword>
<sequence>DNLEEGVKNQQKLVDAQSLQWKSYQEALAQILTWLDQMEKSLKQDHLSSLLSTQDLRSKLLKQKATLQEVVSHKRVIETVAEKAEAINHDTTDIKNVNLRYEALVDKFLKSITQLEDCLDAFQQFADLHKIHQDYQKQMRDRLSTLTDFSGNKPLLQSRLSKLIEVKERLCDGEAQLKSLEDHIINKTAKISPRAKETMDRDLANLK</sequence>
<protein>
    <recommendedName>
        <fullName evidence="3">Dystonin</fullName>
    </recommendedName>
</protein>
<name>A0ABD0ZFA1_9HEMI</name>
<evidence type="ECO:0000313" key="2">
    <source>
        <dbReference type="Proteomes" id="UP001558652"/>
    </source>
</evidence>
<reference evidence="1 2" key="1">
    <citation type="submission" date="2024-07" db="EMBL/GenBank/DDBJ databases">
        <title>Chromosome-level genome assembly of the water stick insect Ranatra chinensis (Heteroptera: Nepidae).</title>
        <authorList>
            <person name="Liu X."/>
        </authorList>
    </citation>
    <scope>NUCLEOTIDE SEQUENCE [LARGE SCALE GENOMIC DNA]</scope>
    <source>
        <strain evidence="1">Cailab_2021Rc</strain>
        <tissue evidence="1">Muscle</tissue>
    </source>
</reference>
<feature type="non-terminal residue" evidence="1">
    <location>
        <position position="1"/>
    </location>
</feature>
<dbReference type="EMBL" id="JBFDAA010000002">
    <property type="protein sequence ID" value="KAL1139463.1"/>
    <property type="molecule type" value="Genomic_DNA"/>
</dbReference>
<gene>
    <name evidence="1" type="ORF">AAG570_006447</name>
</gene>